<keyword evidence="2" id="KW-1185">Reference proteome</keyword>
<organism evidence="1 2">
    <name type="scientific">Erwinia phage vB_EamM_Alexandra</name>
    <dbReference type="NCBI Taxonomy" id="2201424"/>
    <lineage>
        <taxon>Viruses</taxon>
        <taxon>Duplodnaviria</taxon>
        <taxon>Heunggongvirae</taxon>
        <taxon>Uroviricota</taxon>
        <taxon>Caudoviricetes</taxon>
        <taxon>Alexandravirus</taxon>
        <taxon>Alexandravirus alexandra</taxon>
    </lineage>
</organism>
<reference evidence="1 2" key="1">
    <citation type="submission" date="2018-04" db="EMBL/GenBank/DDBJ databases">
        <authorList>
            <person name="Go L.Y."/>
            <person name="Mitchell J.A."/>
        </authorList>
    </citation>
    <scope>NUCLEOTIDE SEQUENCE [LARGE SCALE GENOMIC DNA]</scope>
</reference>
<proteinExistence type="predicted"/>
<accession>A0A2Z4QED3</accession>
<dbReference type="EMBL" id="MH248138">
    <property type="protein sequence ID" value="AWY08598.1"/>
    <property type="molecule type" value="Genomic_DNA"/>
</dbReference>
<protein>
    <submittedName>
        <fullName evidence="1">Uncharacterized protein</fullName>
    </submittedName>
</protein>
<name>A0A2Z4QED3_9CAUD</name>
<evidence type="ECO:0000313" key="1">
    <source>
        <dbReference type="EMBL" id="AWY08598.1"/>
    </source>
</evidence>
<gene>
    <name evidence="1" type="ORF">Alexandra_86</name>
</gene>
<sequence length="66" mass="7501">MMLSALWLTLLWIHRGCLTLLSRSTQVLFRAVAVLSLLNLLVQSRSLLAQQSLTLRGQTKRKHCLV</sequence>
<dbReference type="Proteomes" id="UP000251795">
    <property type="component" value="Segment"/>
</dbReference>
<evidence type="ECO:0000313" key="2">
    <source>
        <dbReference type="Proteomes" id="UP000251795"/>
    </source>
</evidence>